<keyword evidence="3" id="KW-0863">Zinc-finger</keyword>
<organism evidence="6 7">
    <name type="scientific">Castilleja foliolosa</name>
    <dbReference type="NCBI Taxonomy" id="1961234"/>
    <lineage>
        <taxon>Eukaryota</taxon>
        <taxon>Viridiplantae</taxon>
        <taxon>Streptophyta</taxon>
        <taxon>Embryophyta</taxon>
        <taxon>Tracheophyta</taxon>
        <taxon>Spermatophyta</taxon>
        <taxon>Magnoliopsida</taxon>
        <taxon>eudicotyledons</taxon>
        <taxon>Gunneridae</taxon>
        <taxon>Pentapetalae</taxon>
        <taxon>asterids</taxon>
        <taxon>lamiids</taxon>
        <taxon>Lamiales</taxon>
        <taxon>Orobanchaceae</taxon>
        <taxon>Pedicularideae</taxon>
        <taxon>Castillejinae</taxon>
        <taxon>Castilleja</taxon>
    </lineage>
</organism>
<dbReference type="PANTHER" id="PTHR46288:SF27">
    <property type="entry name" value="CYSTEINE_HISTIDINE-RICH C1 DOMAIN FAMILY PROTEIN"/>
    <property type="match status" value="1"/>
</dbReference>
<keyword evidence="4" id="KW-0862">Zinc</keyword>
<dbReference type="Pfam" id="PF03107">
    <property type="entry name" value="C1_2"/>
    <property type="match status" value="3"/>
</dbReference>
<dbReference type="PROSITE" id="PS50081">
    <property type="entry name" value="ZF_DAG_PE_2"/>
    <property type="match status" value="1"/>
</dbReference>
<evidence type="ECO:0000259" key="5">
    <source>
        <dbReference type="PROSITE" id="PS50081"/>
    </source>
</evidence>
<evidence type="ECO:0000256" key="4">
    <source>
        <dbReference type="ARBA" id="ARBA00022833"/>
    </source>
</evidence>
<dbReference type="InterPro" id="IPR004146">
    <property type="entry name" value="DC1"/>
</dbReference>
<dbReference type="Gene3D" id="3.30.60.20">
    <property type="match status" value="1"/>
</dbReference>
<dbReference type="Proteomes" id="UP001632038">
    <property type="component" value="Unassembled WGS sequence"/>
</dbReference>
<keyword evidence="1" id="KW-0479">Metal-binding</keyword>
<dbReference type="InterPro" id="IPR046349">
    <property type="entry name" value="C1-like_sf"/>
</dbReference>
<keyword evidence="2" id="KW-0677">Repeat</keyword>
<proteinExistence type="predicted"/>
<dbReference type="SMART" id="SM00249">
    <property type="entry name" value="PHD"/>
    <property type="match status" value="2"/>
</dbReference>
<dbReference type="PANTHER" id="PTHR46288">
    <property type="entry name" value="PHORBOL-ESTER/DAG-TYPE DOMAIN-CONTAINING PROTEIN"/>
    <property type="match status" value="1"/>
</dbReference>
<sequence length="654" mass="74685">MIFSLEKQEHERDHASRVIEAGNKIDPDDGNSLVCTACCLPIFSTPFITSVDHNLAMHDQCANDHLPPQLKGHPLHKGDLILSVNNNTNNNSCSRCLTVCSGRFYECKDTFVNFKCNFQLDLTCALTIKILHRSHEHRLTAIRGKSYSFVCAACGTQHDDPSHTLDRYKRRNVPLDLSYVCSNCDFWIHPDCALLPNAINLVDEKLHGHPLLLTYPGQGVSMVHVCEICGGQPEGMGFYACFYCRYYAHIKCAIYSNPHGFKPVLLKDAQIPDLLHLPMANEHTSVMPFIRKTDIASISSITGTNRDDSKLLLLEVHEHPLILHDHLPLTTHDIARVCNACIQLISSTDPFYTCDFNFINNHNDDDEQCKDFFLHTCCAHLPATLVTQHPHHDRDKGHPLTLLSKVDTFSPFNIFWCHGCWRQCNGFAYACTKCSFYLDVICASMPASITHDAHGKTHILRATNFTPKSCSCCHIEHFFNLEIGYECNNCRDFRIHAKCALLPDTVTHRFDKHPLKLVTKAWARVDPDQEMFCEICEVGMATRYGWCYGCDKCDQFFHIWCIQSLDSLSKIKFGFSIRVRGHDCPLECVRALTVARYKCDHCAKTIWETGEIAFECSKCYYKIHKECAVEILLDSWKDYVWEKTLNYGVTIYRY</sequence>
<evidence type="ECO:0000313" key="6">
    <source>
        <dbReference type="EMBL" id="KAL3635507.1"/>
    </source>
</evidence>
<dbReference type="AlphaFoldDB" id="A0ABD3D3Y2"/>
<protein>
    <recommendedName>
        <fullName evidence="5">Phorbol-ester/DAG-type domain-containing protein</fullName>
    </recommendedName>
</protein>
<gene>
    <name evidence="6" type="ORF">CASFOL_020054</name>
</gene>
<dbReference type="Pfam" id="PF00130">
    <property type="entry name" value="C1_1"/>
    <property type="match status" value="1"/>
</dbReference>
<accession>A0ABD3D3Y2</accession>
<reference evidence="7" key="1">
    <citation type="journal article" date="2024" name="IScience">
        <title>Strigolactones Initiate the Formation of Haustorium-like Structures in Castilleja.</title>
        <authorList>
            <person name="Buerger M."/>
            <person name="Peterson D."/>
            <person name="Chory J."/>
        </authorList>
    </citation>
    <scope>NUCLEOTIDE SEQUENCE [LARGE SCALE GENOMIC DNA]</scope>
</reference>
<dbReference type="EMBL" id="JAVIJP010000027">
    <property type="protein sequence ID" value="KAL3635507.1"/>
    <property type="molecule type" value="Genomic_DNA"/>
</dbReference>
<dbReference type="GO" id="GO:0008270">
    <property type="term" value="F:zinc ion binding"/>
    <property type="evidence" value="ECO:0007669"/>
    <property type="project" value="UniProtKB-KW"/>
</dbReference>
<name>A0ABD3D3Y2_9LAMI</name>
<evidence type="ECO:0000313" key="7">
    <source>
        <dbReference type="Proteomes" id="UP001632038"/>
    </source>
</evidence>
<evidence type="ECO:0000256" key="1">
    <source>
        <dbReference type="ARBA" id="ARBA00022723"/>
    </source>
</evidence>
<dbReference type="InterPro" id="IPR002219">
    <property type="entry name" value="PKC_DAG/PE"/>
</dbReference>
<evidence type="ECO:0000256" key="3">
    <source>
        <dbReference type="ARBA" id="ARBA00022771"/>
    </source>
</evidence>
<comment type="caution">
    <text evidence="6">The sequence shown here is derived from an EMBL/GenBank/DDBJ whole genome shotgun (WGS) entry which is preliminary data.</text>
</comment>
<evidence type="ECO:0000256" key="2">
    <source>
        <dbReference type="ARBA" id="ARBA00022737"/>
    </source>
</evidence>
<dbReference type="SUPFAM" id="SSF57889">
    <property type="entry name" value="Cysteine-rich domain"/>
    <property type="match status" value="6"/>
</dbReference>
<keyword evidence="7" id="KW-1185">Reference proteome</keyword>
<dbReference type="InterPro" id="IPR001965">
    <property type="entry name" value="Znf_PHD"/>
</dbReference>
<feature type="domain" description="Phorbol-ester/DAG-type" evidence="5">
    <location>
        <begin position="581"/>
        <end position="635"/>
    </location>
</feature>